<proteinExistence type="predicted"/>
<comment type="caution">
    <text evidence="1">The sequence shown here is derived from an EMBL/GenBank/DDBJ whole genome shotgun (WGS) entry which is preliminary data.</text>
</comment>
<keyword evidence="2" id="KW-1185">Reference proteome</keyword>
<dbReference type="RefSeq" id="WP_336558284.1">
    <property type="nucleotide sequence ID" value="NZ_JBBAYL010000004.1"/>
</dbReference>
<evidence type="ECO:0000313" key="2">
    <source>
        <dbReference type="Proteomes" id="UP001365781"/>
    </source>
</evidence>
<reference evidence="1 2" key="1">
    <citation type="submission" date="2024-03" db="EMBL/GenBank/DDBJ databases">
        <title>First Report of Pectobacterium brasiliscabiei causing potato scab in china.</title>
        <authorList>
            <person name="Handique U."/>
        </authorList>
    </citation>
    <scope>NUCLEOTIDE SEQUENCE [LARGE SCALE GENOMIC DNA]</scope>
    <source>
        <strain evidence="1 2">ZRIMU1503</strain>
    </source>
</reference>
<dbReference type="Proteomes" id="UP001365781">
    <property type="component" value="Unassembled WGS sequence"/>
</dbReference>
<protein>
    <submittedName>
        <fullName evidence="1">Uncharacterized protein</fullName>
    </submittedName>
</protein>
<evidence type="ECO:0000313" key="1">
    <source>
        <dbReference type="EMBL" id="MEI5609985.1"/>
    </source>
</evidence>
<dbReference type="EMBL" id="JBBAYM010000007">
    <property type="protein sequence ID" value="MEI5609985.1"/>
    <property type="molecule type" value="Genomic_DNA"/>
</dbReference>
<organism evidence="1 2">
    <name type="scientific">Streptomyces brasiliscabiei</name>
    <dbReference type="NCBI Taxonomy" id="2736302"/>
    <lineage>
        <taxon>Bacteria</taxon>
        <taxon>Bacillati</taxon>
        <taxon>Actinomycetota</taxon>
        <taxon>Actinomycetes</taxon>
        <taxon>Kitasatosporales</taxon>
        <taxon>Streptomycetaceae</taxon>
        <taxon>Streptomyces</taxon>
    </lineage>
</organism>
<name>A0ABU8GCS0_9ACTN</name>
<accession>A0ABU8GCS0</accession>
<sequence length="104" mass="11606">MAEPQLVYEPAMRPEFVGTDRHAEFLSWLKANGIDPEDVPTNTEITVETGTDGGRLIRYTVYLRNANGAKYLDEATGEPAQQERTAPAQVEPPMHWYVQEAADA</sequence>
<gene>
    <name evidence="1" type="ORF">WB403_12480</name>
</gene>